<evidence type="ECO:0000313" key="4">
    <source>
        <dbReference type="Proteomes" id="UP000541610"/>
    </source>
</evidence>
<dbReference type="OrthoDB" id="443229at2759"/>
<gene>
    <name evidence="3" type="ORF">FOZ60_007339</name>
</gene>
<feature type="compositionally biased region" description="Basic and acidic residues" evidence="1">
    <location>
        <begin position="225"/>
        <end position="235"/>
    </location>
</feature>
<proteinExistence type="predicted"/>
<feature type="compositionally biased region" description="Low complexity" evidence="1">
    <location>
        <begin position="187"/>
        <end position="200"/>
    </location>
</feature>
<evidence type="ECO:0000313" key="3">
    <source>
        <dbReference type="EMBL" id="KAF4684736.1"/>
    </source>
</evidence>
<name>A0A7J6NM37_PEROL</name>
<evidence type="ECO:0000256" key="1">
    <source>
        <dbReference type="SAM" id="MobiDB-lite"/>
    </source>
</evidence>
<accession>A0A7J6NM37</accession>
<dbReference type="EMBL" id="JABANP010000295">
    <property type="protein sequence ID" value="KAF4684736.1"/>
    <property type="molecule type" value="Genomic_DNA"/>
</dbReference>
<dbReference type="SUPFAM" id="SSF58038">
    <property type="entry name" value="SNARE fusion complex"/>
    <property type="match status" value="1"/>
</dbReference>
<dbReference type="Gene3D" id="1.20.5.110">
    <property type="match status" value="1"/>
</dbReference>
<feature type="compositionally biased region" description="Low complexity" evidence="1">
    <location>
        <begin position="208"/>
        <end position="221"/>
    </location>
</feature>
<feature type="region of interest" description="Disordered" evidence="1">
    <location>
        <begin position="164"/>
        <end position="243"/>
    </location>
</feature>
<feature type="domain" description="T-SNARE coiled-coil homology" evidence="2">
    <location>
        <begin position="312"/>
        <end position="374"/>
    </location>
</feature>
<organism evidence="3 4">
    <name type="scientific">Perkinsus olseni</name>
    <name type="common">Perkinsus atlanticus</name>
    <dbReference type="NCBI Taxonomy" id="32597"/>
    <lineage>
        <taxon>Eukaryota</taxon>
        <taxon>Sar</taxon>
        <taxon>Alveolata</taxon>
        <taxon>Perkinsozoa</taxon>
        <taxon>Perkinsea</taxon>
        <taxon>Perkinsida</taxon>
        <taxon>Perkinsidae</taxon>
        <taxon>Perkinsus</taxon>
    </lineage>
</organism>
<evidence type="ECO:0000259" key="2">
    <source>
        <dbReference type="PROSITE" id="PS50192"/>
    </source>
</evidence>
<dbReference type="InterPro" id="IPR000727">
    <property type="entry name" value="T_SNARE_dom"/>
</dbReference>
<comment type="caution">
    <text evidence="3">The sequence shown here is derived from an EMBL/GenBank/DDBJ whole genome shotgun (WGS) entry which is preliminary data.</text>
</comment>
<dbReference type="PROSITE" id="PS50192">
    <property type="entry name" value="T_SNARE"/>
    <property type="match status" value="1"/>
</dbReference>
<dbReference type="AlphaFoldDB" id="A0A7J6NM37"/>
<feature type="region of interest" description="Disordered" evidence="1">
    <location>
        <begin position="285"/>
        <end position="313"/>
    </location>
</feature>
<protein>
    <recommendedName>
        <fullName evidence="2">t-SNARE coiled-coil homology domain-containing protein</fullName>
    </recommendedName>
</protein>
<reference evidence="3 4" key="1">
    <citation type="submission" date="2020-04" db="EMBL/GenBank/DDBJ databases">
        <title>Perkinsus olseni comparative genomics.</title>
        <authorList>
            <person name="Bogema D.R."/>
        </authorList>
    </citation>
    <scope>NUCLEOTIDE SEQUENCE [LARGE SCALE GENOMIC DNA]</scope>
    <source>
        <strain evidence="3">00978-12</strain>
    </source>
</reference>
<dbReference type="Proteomes" id="UP000541610">
    <property type="component" value="Unassembled WGS sequence"/>
</dbReference>
<feature type="region of interest" description="Disordered" evidence="1">
    <location>
        <begin position="1"/>
        <end position="28"/>
    </location>
</feature>
<sequence length="405" mass="44672">MSYYQHPSFEGGRGRAADNPYDDGYGGGGRSSADSFYIKDSRTLQKEIRDINQHIISISKRLDDNATSSSSGGGNVELSSYSSSSGGYALDDVRSMIDKAVTLTSCAQKDVNQFKEYVCNAPTPQDAMNRQQMLNKFTNNVSTLAKQLEDVVRRYATLKKETAAATAEQQQQGYSNKKKKTNNERCNSGGPRSTTSSSSSRSHHHHSTTATTSSSIRSSSTSRRRGNDDSSRNSDSKIGGDGLWQQQQHKNISSVISQNSNAVYEYGERKLRSTAAAAAELLKSSTSPIQREEHHQDRQQQQQMGGGIDLEEGLSRDKLDDIKRIGAEMGELQDIYTTLNSDMARQQDNIDSIHDAMLRTLDTTQRTNIELQQATDKRDTSLKRKVYAFTALAATAGLYILISSI</sequence>